<keyword evidence="3" id="KW-1185">Reference proteome</keyword>
<keyword evidence="1" id="KW-0472">Membrane</keyword>
<evidence type="ECO:0008006" key="4">
    <source>
        <dbReference type="Google" id="ProtNLM"/>
    </source>
</evidence>
<evidence type="ECO:0000313" key="3">
    <source>
        <dbReference type="Proteomes" id="UP001156601"/>
    </source>
</evidence>
<accession>A0AA37SVX4</accession>
<name>A0AA37SVX4_9ALTE</name>
<feature type="transmembrane region" description="Helical" evidence="1">
    <location>
        <begin position="7"/>
        <end position="28"/>
    </location>
</feature>
<gene>
    <name evidence="2" type="ORF">GCM10007852_06570</name>
</gene>
<comment type="caution">
    <text evidence="2">The sequence shown here is derived from an EMBL/GenBank/DDBJ whole genome shotgun (WGS) entry which is preliminary data.</text>
</comment>
<evidence type="ECO:0000313" key="2">
    <source>
        <dbReference type="EMBL" id="GLR69749.1"/>
    </source>
</evidence>
<evidence type="ECO:0000256" key="1">
    <source>
        <dbReference type="SAM" id="Phobius"/>
    </source>
</evidence>
<sequence length="155" mass="16471">MLGGFVIIAAVTSFLVDMTLIDMLSWVSQHFGKSFTALYLVLVGVGVLSIAQLYAKDIGVNNNAQHCRYWRECGLQAANGISTLALTFTLLGISLGIGTLADTPLTPSTVQNIIGELTGQFSIAFMTTVIGLPTAAAIRAWLAIRCAKMSTLSED</sequence>
<feature type="transmembrane region" description="Helical" evidence="1">
    <location>
        <begin position="121"/>
        <end position="142"/>
    </location>
</feature>
<dbReference type="Proteomes" id="UP001156601">
    <property type="component" value="Unassembled WGS sequence"/>
</dbReference>
<feature type="transmembrane region" description="Helical" evidence="1">
    <location>
        <begin position="76"/>
        <end position="101"/>
    </location>
</feature>
<feature type="transmembrane region" description="Helical" evidence="1">
    <location>
        <begin position="34"/>
        <end position="55"/>
    </location>
</feature>
<keyword evidence="1" id="KW-0812">Transmembrane</keyword>
<protein>
    <recommendedName>
        <fullName evidence="4">MotA/TolQ/ExbB proton channel domain-containing protein</fullName>
    </recommendedName>
</protein>
<keyword evidence="1" id="KW-1133">Transmembrane helix</keyword>
<dbReference type="EMBL" id="BSOT01000005">
    <property type="protein sequence ID" value="GLR69749.1"/>
    <property type="molecule type" value="Genomic_DNA"/>
</dbReference>
<organism evidence="2 3">
    <name type="scientific">Agaribacter marinus</name>
    <dbReference type="NCBI Taxonomy" id="1431249"/>
    <lineage>
        <taxon>Bacteria</taxon>
        <taxon>Pseudomonadati</taxon>
        <taxon>Pseudomonadota</taxon>
        <taxon>Gammaproteobacteria</taxon>
        <taxon>Alteromonadales</taxon>
        <taxon>Alteromonadaceae</taxon>
        <taxon>Agaribacter</taxon>
    </lineage>
</organism>
<dbReference type="AlphaFoldDB" id="A0AA37SVX4"/>
<reference evidence="2" key="1">
    <citation type="journal article" date="2014" name="Int. J. Syst. Evol. Microbiol.">
        <title>Complete genome sequence of Corynebacterium casei LMG S-19264T (=DSM 44701T), isolated from a smear-ripened cheese.</title>
        <authorList>
            <consortium name="US DOE Joint Genome Institute (JGI-PGF)"/>
            <person name="Walter F."/>
            <person name="Albersmeier A."/>
            <person name="Kalinowski J."/>
            <person name="Ruckert C."/>
        </authorList>
    </citation>
    <scope>NUCLEOTIDE SEQUENCE</scope>
    <source>
        <strain evidence="2">NBRC 110023</strain>
    </source>
</reference>
<proteinExistence type="predicted"/>
<reference evidence="2" key="2">
    <citation type="submission" date="2023-01" db="EMBL/GenBank/DDBJ databases">
        <title>Draft genome sequence of Agaribacter marinus strain NBRC 110023.</title>
        <authorList>
            <person name="Sun Q."/>
            <person name="Mori K."/>
        </authorList>
    </citation>
    <scope>NUCLEOTIDE SEQUENCE</scope>
    <source>
        <strain evidence="2">NBRC 110023</strain>
    </source>
</reference>